<reference evidence="1" key="1">
    <citation type="submission" date="2022-04" db="EMBL/GenBank/DDBJ databases">
        <title>Genome of the entomopathogenic fungus Entomophthora muscae.</title>
        <authorList>
            <person name="Elya C."/>
            <person name="Lovett B.R."/>
            <person name="Lee E."/>
            <person name="Macias A.M."/>
            <person name="Hajek A.E."/>
            <person name="De Bivort B.L."/>
            <person name="Kasson M.T."/>
            <person name="De Fine Licht H.H."/>
            <person name="Stajich J.E."/>
        </authorList>
    </citation>
    <scope>NUCLEOTIDE SEQUENCE</scope>
    <source>
        <strain evidence="1">Berkeley</strain>
    </source>
</reference>
<accession>A0ACC2SG50</accession>
<gene>
    <name evidence="1" type="ORF">DSO57_1022194</name>
</gene>
<comment type="caution">
    <text evidence="1">The sequence shown here is derived from an EMBL/GenBank/DDBJ whole genome shotgun (WGS) entry which is preliminary data.</text>
</comment>
<evidence type="ECO:0000313" key="2">
    <source>
        <dbReference type="Proteomes" id="UP001165960"/>
    </source>
</evidence>
<evidence type="ECO:0000313" key="1">
    <source>
        <dbReference type="EMBL" id="KAJ9061280.1"/>
    </source>
</evidence>
<dbReference type="Proteomes" id="UP001165960">
    <property type="component" value="Unassembled WGS sequence"/>
</dbReference>
<sequence>MPVAPAEDRQKILNKFRFPLNNEGQPIVEKLKHVRGELLAVKSPGGKILFDFGSNKRSVKRVIAALQIAGGFIENAISFNKTVKVHVGHGDYCGADGTCKQDNYESLGK</sequence>
<name>A0ACC2SG50_9FUNG</name>
<dbReference type="EMBL" id="QTSX02005081">
    <property type="protein sequence ID" value="KAJ9061280.1"/>
    <property type="molecule type" value="Genomic_DNA"/>
</dbReference>
<protein>
    <submittedName>
        <fullName evidence="1">Uncharacterized protein</fullName>
    </submittedName>
</protein>
<keyword evidence="2" id="KW-1185">Reference proteome</keyword>
<proteinExistence type="predicted"/>
<organism evidence="1 2">
    <name type="scientific">Entomophthora muscae</name>
    <dbReference type="NCBI Taxonomy" id="34485"/>
    <lineage>
        <taxon>Eukaryota</taxon>
        <taxon>Fungi</taxon>
        <taxon>Fungi incertae sedis</taxon>
        <taxon>Zoopagomycota</taxon>
        <taxon>Entomophthoromycotina</taxon>
        <taxon>Entomophthoromycetes</taxon>
        <taxon>Entomophthorales</taxon>
        <taxon>Entomophthoraceae</taxon>
        <taxon>Entomophthora</taxon>
    </lineage>
</organism>